<dbReference type="Proteomes" id="UP001247620">
    <property type="component" value="Unassembled WGS sequence"/>
</dbReference>
<reference evidence="2 3" key="1">
    <citation type="submission" date="2023-07" db="EMBL/GenBank/DDBJ databases">
        <title>Sorghum-associated microbial communities from plants grown in Nebraska, USA.</title>
        <authorList>
            <person name="Schachtman D."/>
        </authorList>
    </citation>
    <scope>NUCLEOTIDE SEQUENCE [LARGE SCALE GENOMIC DNA]</scope>
    <source>
        <strain evidence="2 3">3262</strain>
    </source>
</reference>
<dbReference type="PANTHER" id="PTHR43685">
    <property type="entry name" value="GLYCOSYLTRANSFERASE"/>
    <property type="match status" value="1"/>
</dbReference>
<dbReference type="InterPro" id="IPR001173">
    <property type="entry name" value="Glyco_trans_2-like"/>
</dbReference>
<keyword evidence="3" id="KW-1185">Reference proteome</keyword>
<dbReference type="CDD" id="cd04196">
    <property type="entry name" value="GT_2_like_d"/>
    <property type="match status" value="1"/>
</dbReference>
<dbReference type="PANTHER" id="PTHR43685:SF11">
    <property type="entry name" value="GLYCOSYLTRANSFERASE TAGX-RELATED"/>
    <property type="match status" value="1"/>
</dbReference>
<proteinExistence type="predicted"/>
<accession>A0ABU1T710</accession>
<evidence type="ECO:0000313" key="3">
    <source>
        <dbReference type="Proteomes" id="UP001247620"/>
    </source>
</evidence>
<dbReference type="InterPro" id="IPR050834">
    <property type="entry name" value="Glycosyltransf_2"/>
</dbReference>
<feature type="domain" description="Glycosyltransferase 2-like" evidence="1">
    <location>
        <begin position="1"/>
        <end position="155"/>
    </location>
</feature>
<dbReference type="Pfam" id="PF00535">
    <property type="entry name" value="Glycos_transf_2"/>
    <property type="match status" value="1"/>
</dbReference>
<evidence type="ECO:0000313" key="2">
    <source>
        <dbReference type="EMBL" id="MDR6941182.1"/>
    </source>
</evidence>
<comment type="caution">
    <text evidence="2">The sequence shown here is derived from an EMBL/GenBank/DDBJ whole genome shotgun (WGS) entry which is preliminary data.</text>
</comment>
<name>A0ABU1T710_9SPHI</name>
<protein>
    <submittedName>
        <fullName evidence="2">Glycosyltransferase involved in cell wall biosynthesis</fullName>
    </submittedName>
</protein>
<dbReference type="InterPro" id="IPR029044">
    <property type="entry name" value="Nucleotide-diphossugar_trans"/>
</dbReference>
<evidence type="ECO:0000259" key="1">
    <source>
        <dbReference type="Pfam" id="PF00535"/>
    </source>
</evidence>
<dbReference type="Gene3D" id="3.90.550.10">
    <property type="entry name" value="Spore Coat Polysaccharide Biosynthesis Protein SpsA, Chain A"/>
    <property type="match status" value="1"/>
</dbReference>
<gene>
    <name evidence="2" type="ORF">J2W55_001010</name>
</gene>
<organism evidence="2 3">
    <name type="scientific">Mucilaginibacter pocheonensis</name>
    <dbReference type="NCBI Taxonomy" id="398050"/>
    <lineage>
        <taxon>Bacteria</taxon>
        <taxon>Pseudomonadati</taxon>
        <taxon>Bacteroidota</taxon>
        <taxon>Sphingobacteriia</taxon>
        <taxon>Sphingobacteriales</taxon>
        <taxon>Sphingobacteriaceae</taxon>
        <taxon>Mucilaginibacter</taxon>
    </lineage>
</organism>
<sequence length="230" mass="26357">MATYNGEKYIKQQIESILAQLSDDDEVIISDDSSTDNTIGIIKSFNDKRLKVFVNTHAKGPVGNFATALANASFDFIFLADQDDLWLEGKVKRHMELMQQFELVVSDAIVVTEDGTILFESFFKARNSGKGFFKNLKKNSYLGCCMSFRRSLLNKAFPFPKKLYMHDWWLGLVAEIEGNICFCEEKFLHYIRHTNNATQTLQTKLPLSKMIANRWGFIKALIILKIKGQF</sequence>
<dbReference type="SUPFAM" id="SSF53448">
    <property type="entry name" value="Nucleotide-diphospho-sugar transferases"/>
    <property type="match status" value="1"/>
</dbReference>
<dbReference type="EMBL" id="JAVDUU010000001">
    <property type="protein sequence ID" value="MDR6941182.1"/>
    <property type="molecule type" value="Genomic_DNA"/>
</dbReference>